<feature type="transmembrane region" description="Helical" evidence="1">
    <location>
        <begin position="120"/>
        <end position="142"/>
    </location>
</feature>
<feature type="signal peptide" evidence="2">
    <location>
        <begin position="1"/>
        <end position="19"/>
    </location>
</feature>
<evidence type="ECO:0000256" key="1">
    <source>
        <dbReference type="SAM" id="Phobius"/>
    </source>
</evidence>
<gene>
    <name evidence="3" type="ORF">SAMN04490247_0769</name>
</gene>
<reference evidence="4" key="1">
    <citation type="submission" date="2016-10" db="EMBL/GenBank/DDBJ databases">
        <authorList>
            <person name="Varghese N."/>
            <person name="Submissions S."/>
        </authorList>
    </citation>
    <scope>NUCLEOTIDE SEQUENCE [LARGE SCALE GENOMIC DNA]</scope>
    <source>
        <strain evidence="4">DSM 4771</strain>
    </source>
</reference>
<feature type="chain" id="PRO_5011489721" evidence="2">
    <location>
        <begin position="20"/>
        <end position="145"/>
    </location>
</feature>
<evidence type="ECO:0000313" key="3">
    <source>
        <dbReference type="EMBL" id="SDJ10942.1"/>
    </source>
</evidence>
<organism evidence="3 4">
    <name type="scientific">Salimicrobium halophilum</name>
    <dbReference type="NCBI Taxonomy" id="86666"/>
    <lineage>
        <taxon>Bacteria</taxon>
        <taxon>Bacillati</taxon>
        <taxon>Bacillota</taxon>
        <taxon>Bacilli</taxon>
        <taxon>Bacillales</taxon>
        <taxon>Bacillaceae</taxon>
        <taxon>Salimicrobium</taxon>
    </lineage>
</organism>
<dbReference type="OrthoDB" id="2357153at2"/>
<keyword evidence="1" id="KW-0472">Membrane</keyword>
<dbReference type="EMBL" id="FNEV01000002">
    <property type="protein sequence ID" value="SDJ10942.1"/>
    <property type="molecule type" value="Genomic_DNA"/>
</dbReference>
<evidence type="ECO:0000256" key="2">
    <source>
        <dbReference type="SAM" id="SignalP"/>
    </source>
</evidence>
<proteinExistence type="predicted"/>
<keyword evidence="1" id="KW-0812">Transmembrane</keyword>
<keyword evidence="4" id="KW-1185">Reference proteome</keyword>
<protein>
    <submittedName>
        <fullName evidence="3">Uncharacterized protein</fullName>
    </submittedName>
</protein>
<sequence>MRIPFLILLVLLIPVSASATSWAYAFVVWDGYEYKMTDDYITEVGERIGEVTTHSEMEQYGGNFSNAYEKGTAYFRVPGVSTDEIMAVKDGDRYRVAERVGEYTYGSSFTDTDSGVAKGIVIAFLFFGVFLTIMTILAFYYMKRG</sequence>
<accession>A0A1G8R1U5</accession>
<dbReference type="AlphaFoldDB" id="A0A1G8R1U5"/>
<dbReference type="Proteomes" id="UP000199225">
    <property type="component" value="Unassembled WGS sequence"/>
</dbReference>
<keyword evidence="2" id="KW-0732">Signal</keyword>
<dbReference type="RefSeq" id="WP_093192260.1">
    <property type="nucleotide sequence ID" value="NZ_FNEV01000002.1"/>
</dbReference>
<evidence type="ECO:0000313" key="4">
    <source>
        <dbReference type="Proteomes" id="UP000199225"/>
    </source>
</evidence>
<name>A0A1G8R1U5_9BACI</name>
<dbReference type="STRING" id="86666.SAMN04490247_0769"/>
<keyword evidence="1" id="KW-1133">Transmembrane helix</keyword>